<protein>
    <submittedName>
        <fullName evidence="5">Ribosomal protein S18 acetylase RimI</fullName>
    </submittedName>
</protein>
<evidence type="ECO:0000259" key="4">
    <source>
        <dbReference type="PROSITE" id="PS51186"/>
    </source>
</evidence>
<dbReference type="PANTHER" id="PTHR10545:SF29">
    <property type="entry name" value="GH14572P-RELATED"/>
    <property type="match status" value="1"/>
</dbReference>
<dbReference type="SUPFAM" id="SSF55729">
    <property type="entry name" value="Acyl-CoA N-acyltransferases (Nat)"/>
    <property type="match status" value="1"/>
</dbReference>
<reference evidence="6" key="1">
    <citation type="submission" date="2016-11" db="EMBL/GenBank/DDBJ databases">
        <authorList>
            <person name="Varghese N."/>
            <person name="Submissions S."/>
        </authorList>
    </citation>
    <scope>NUCLEOTIDE SEQUENCE [LARGE SCALE GENOMIC DNA]</scope>
    <source>
        <strain evidence="6">DSM 27370</strain>
    </source>
</reference>
<dbReference type="InterPro" id="IPR051016">
    <property type="entry name" value="Diverse_Substrate_AcTransf"/>
</dbReference>
<evidence type="ECO:0000256" key="1">
    <source>
        <dbReference type="ARBA" id="ARBA00008694"/>
    </source>
</evidence>
<dbReference type="AlphaFoldDB" id="A0A1M5AQQ6"/>
<gene>
    <name evidence="5" type="ORF">SAMN05444362_105131</name>
</gene>
<dbReference type="InterPro" id="IPR000182">
    <property type="entry name" value="GNAT_dom"/>
</dbReference>
<evidence type="ECO:0000313" key="5">
    <source>
        <dbReference type="EMBL" id="SHF32591.1"/>
    </source>
</evidence>
<keyword evidence="3" id="KW-0012">Acyltransferase</keyword>
<name>A0A1M5AQQ6_9BACT</name>
<sequence>MDIKIRKATVEDLPTVFNLVKEFATYLGKIEKVKTTPDEFKQQMDYFTCLIAENSKDEIVGYALFSTLFHTWSGKSIYLDDLYVKDEYRRSSVGTMLVCGLIDYAKHKKVKYLNWQVLNWNESAINFYRKMGATVGDDNLNCSFTIQ</sequence>
<accession>A0A1M5AQQ6</accession>
<keyword evidence="2" id="KW-0808">Transferase</keyword>
<dbReference type="GO" id="GO:0005840">
    <property type="term" value="C:ribosome"/>
    <property type="evidence" value="ECO:0007669"/>
    <property type="project" value="UniProtKB-KW"/>
</dbReference>
<evidence type="ECO:0000256" key="2">
    <source>
        <dbReference type="ARBA" id="ARBA00022679"/>
    </source>
</evidence>
<dbReference type="Gene3D" id="3.40.630.30">
    <property type="match status" value="1"/>
</dbReference>
<dbReference type="OrthoDB" id="9805924at2"/>
<dbReference type="GO" id="GO:0008080">
    <property type="term" value="F:N-acetyltransferase activity"/>
    <property type="evidence" value="ECO:0007669"/>
    <property type="project" value="UniProtKB-ARBA"/>
</dbReference>
<dbReference type="CDD" id="cd04301">
    <property type="entry name" value="NAT_SF"/>
    <property type="match status" value="1"/>
</dbReference>
<evidence type="ECO:0000313" key="6">
    <source>
        <dbReference type="Proteomes" id="UP000184480"/>
    </source>
</evidence>
<dbReference type="PANTHER" id="PTHR10545">
    <property type="entry name" value="DIAMINE N-ACETYLTRANSFERASE"/>
    <property type="match status" value="1"/>
</dbReference>
<dbReference type="InterPro" id="IPR016181">
    <property type="entry name" value="Acyl_CoA_acyltransferase"/>
</dbReference>
<proteinExistence type="inferred from homology"/>
<dbReference type="Proteomes" id="UP000184480">
    <property type="component" value="Unassembled WGS sequence"/>
</dbReference>
<dbReference type="Pfam" id="PF00583">
    <property type="entry name" value="Acetyltransf_1"/>
    <property type="match status" value="1"/>
</dbReference>
<dbReference type="RefSeq" id="WP_062180637.1">
    <property type="nucleotide sequence ID" value="NZ_BBXL01000010.1"/>
</dbReference>
<keyword evidence="5" id="KW-0687">Ribonucleoprotein</keyword>
<dbReference type="FunFam" id="3.40.630.30:FF:000064">
    <property type="entry name" value="GNAT family acetyltransferase"/>
    <property type="match status" value="1"/>
</dbReference>
<dbReference type="STRING" id="1346286.SAMN05444362_105131"/>
<keyword evidence="6" id="KW-1185">Reference proteome</keyword>
<keyword evidence="5" id="KW-0689">Ribosomal protein</keyword>
<dbReference type="EMBL" id="FQUC01000005">
    <property type="protein sequence ID" value="SHF32591.1"/>
    <property type="molecule type" value="Genomic_DNA"/>
</dbReference>
<comment type="similarity">
    <text evidence="1">Belongs to the acetyltransferase family.</text>
</comment>
<dbReference type="PROSITE" id="PS51186">
    <property type="entry name" value="GNAT"/>
    <property type="match status" value="1"/>
</dbReference>
<evidence type="ECO:0000256" key="3">
    <source>
        <dbReference type="ARBA" id="ARBA00023315"/>
    </source>
</evidence>
<organism evidence="5 6">
    <name type="scientific">Dysgonomonas macrotermitis</name>
    <dbReference type="NCBI Taxonomy" id="1346286"/>
    <lineage>
        <taxon>Bacteria</taxon>
        <taxon>Pseudomonadati</taxon>
        <taxon>Bacteroidota</taxon>
        <taxon>Bacteroidia</taxon>
        <taxon>Bacteroidales</taxon>
        <taxon>Dysgonomonadaceae</taxon>
        <taxon>Dysgonomonas</taxon>
    </lineage>
</organism>
<feature type="domain" description="N-acetyltransferase" evidence="4">
    <location>
        <begin position="3"/>
        <end position="147"/>
    </location>
</feature>